<dbReference type="InterPro" id="IPR036770">
    <property type="entry name" value="Ankyrin_rpt-contain_sf"/>
</dbReference>
<dbReference type="GO" id="GO:0006915">
    <property type="term" value="P:apoptotic process"/>
    <property type="evidence" value="ECO:0007669"/>
    <property type="project" value="UniProtKB-KW"/>
</dbReference>
<comment type="caution">
    <text evidence="6">The sequence shown here is derived from an EMBL/GenBank/DDBJ whole genome shotgun (WGS) entry which is preliminary data.</text>
</comment>
<reference evidence="6 7" key="1">
    <citation type="journal article" date="2015" name="Genome Biol.">
        <title>Comparative genomics of Steinernema reveals deeply conserved gene regulatory networks.</title>
        <authorList>
            <person name="Dillman A.R."/>
            <person name="Macchietto M."/>
            <person name="Porter C.F."/>
            <person name="Rogers A."/>
            <person name="Williams B."/>
            <person name="Antoshechkin I."/>
            <person name="Lee M.M."/>
            <person name="Goodwin Z."/>
            <person name="Lu X."/>
            <person name="Lewis E.E."/>
            <person name="Goodrich-Blair H."/>
            <person name="Stock S.P."/>
            <person name="Adams B.J."/>
            <person name="Sternberg P.W."/>
            <person name="Mortazavi A."/>
        </authorList>
    </citation>
    <scope>NUCLEOTIDE SEQUENCE [LARGE SCALE GENOMIC DNA]</scope>
    <source>
        <strain evidence="6 7">ALL</strain>
    </source>
</reference>
<keyword evidence="2" id="KW-0053">Apoptosis</keyword>
<dbReference type="PANTHER" id="PTHR24131:SF10">
    <property type="entry name" value="ANKYRIN-REPEAT, SH3-DOMAIN, AND PROLINE-RICH-REGION CONTAINING PROTEIN, ISOFORM B"/>
    <property type="match status" value="1"/>
</dbReference>
<dbReference type="Gene3D" id="1.25.40.20">
    <property type="entry name" value="Ankyrin repeat-containing domain"/>
    <property type="match status" value="1"/>
</dbReference>
<dbReference type="AlphaFoldDB" id="A0A4U5PHU2"/>
<name>A0A4U5PHU2_STECR</name>
<evidence type="ECO:0000313" key="6">
    <source>
        <dbReference type="EMBL" id="TKR95704.1"/>
    </source>
</evidence>
<reference evidence="6 7" key="2">
    <citation type="journal article" date="2019" name="G3 (Bethesda)">
        <title>Hybrid Assembly of the Genome of the Entomopathogenic Nematode Steinernema carpocapsae Identifies the X-Chromosome.</title>
        <authorList>
            <person name="Serra L."/>
            <person name="Macchietto M."/>
            <person name="Macias-Munoz A."/>
            <person name="McGill C.J."/>
            <person name="Rodriguez I.M."/>
            <person name="Rodriguez B."/>
            <person name="Murad R."/>
            <person name="Mortazavi A."/>
        </authorList>
    </citation>
    <scope>NUCLEOTIDE SEQUENCE [LARGE SCALE GENOMIC DNA]</scope>
    <source>
        <strain evidence="6 7">ALL</strain>
    </source>
</reference>
<accession>A0A4U5PHU2</accession>
<dbReference type="Proteomes" id="UP000298663">
    <property type="component" value="Unassembled WGS sequence"/>
</dbReference>
<keyword evidence="4" id="KW-0040">ANK repeat</keyword>
<keyword evidence="3" id="KW-0677">Repeat</keyword>
<evidence type="ECO:0000256" key="1">
    <source>
        <dbReference type="ARBA" id="ARBA00004123"/>
    </source>
</evidence>
<comment type="subcellular location">
    <subcellularLocation>
        <location evidence="1">Nucleus</location>
    </subcellularLocation>
</comment>
<dbReference type="PANTHER" id="PTHR24131">
    <property type="entry name" value="APOPTOSIS-STIMULATING OF P53 PROTEIN"/>
    <property type="match status" value="1"/>
</dbReference>
<evidence type="ECO:0000256" key="5">
    <source>
        <dbReference type="ARBA" id="ARBA00023242"/>
    </source>
</evidence>
<dbReference type="InterPro" id="IPR047163">
    <property type="entry name" value="ASPP1/2"/>
</dbReference>
<dbReference type="GO" id="GO:0042981">
    <property type="term" value="P:regulation of apoptotic process"/>
    <property type="evidence" value="ECO:0007669"/>
    <property type="project" value="InterPro"/>
</dbReference>
<evidence type="ECO:0000256" key="2">
    <source>
        <dbReference type="ARBA" id="ARBA00022703"/>
    </source>
</evidence>
<evidence type="ECO:0000256" key="3">
    <source>
        <dbReference type="ARBA" id="ARBA00022737"/>
    </source>
</evidence>
<evidence type="ECO:0000256" key="4">
    <source>
        <dbReference type="ARBA" id="ARBA00023043"/>
    </source>
</evidence>
<proteinExistence type="predicted"/>
<keyword evidence="7" id="KW-1185">Reference proteome</keyword>
<dbReference type="OrthoDB" id="10038642at2759"/>
<dbReference type="EMBL" id="AZBU02000002">
    <property type="protein sequence ID" value="TKR95704.1"/>
    <property type="molecule type" value="Genomic_DNA"/>
</dbReference>
<sequence length="66" mass="7151">MKENASRVESVSQANAEGITAMHNAICAGHYEIVNSSSNRTPTSMLLTRMAGRLFTARLPATTTPW</sequence>
<dbReference type="STRING" id="34508.A0A4U5PHU2"/>
<gene>
    <name evidence="6" type="ORF">L596_009836</name>
</gene>
<evidence type="ECO:0000313" key="7">
    <source>
        <dbReference type="Proteomes" id="UP000298663"/>
    </source>
</evidence>
<organism evidence="6 7">
    <name type="scientific">Steinernema carpocapsae</name>
    <name type="common">Entomopathogenic nematode</name>
    <dbReference type="NCBI Taxonomy" id="34508"/>
    <lineage>
        <taxon>Eukaryota</taxon>
        <taxon>Metazoa</taxon>
        <taxon>Ecdysozoa</taxon>
        <taxon>Nematoda</taxon>
        <taxon>Chromadorea</taxon>
        <taxon>Rhabditida</taxon>
        <taxon>Tylenchina</taxon>
        <taxon>Panagrolaimomorpha</taxon>
        <taxon>Strongyloidoidea</taxon>
        <taxon>Steinernematidae</taxon>
        <taxon>Steinernema</taxon>
    </lineage>
</organism>
<keyword evidence="5" id="KW-0539">Nucleus</keyword>
<dbReference type="GO" id="GO:0005634">
    <property type="term" value="C:nucleus"/>
    <property type="evidence" value="ECO:0007669"/>
    <property type="project" value="UniProtKB-SubCell"/>
</dbReference>
<protein>
    <submittedName>
        <fullName evidence="6">Uncharacterized protein</fullName>
    </submittedName>
</protein>
<dbReference type="GO" id="GO:0002039">
    <property type="term" value="F:p53 binding"/>
    <property type="evidence" value="ECO:0007669"/>
    <property type="project" value="InterPro"/>
</dbReference>